<dbReference type="InterPro" id="IPR022792">
    <property type="entry name" value="T2SS_protein-GspN"/>
</dbReference>
<comment type="subcellular location">
    <subcellularLocation>
        <location evidence="1">Cell inner membrane</location>
    </subcellularLocation>
</comment>
<keyword evidence="11" id="KW-1133">Transmembrane helix</keyword>
<evidence type="ECO:0000256" key="3">
    <source>
        <dbReference type="ARBA" id="ARBA00021563"/>
    </source>
</evidence>
<dbReference type="EMBL" id="MDCE01000001">
    <property type="protein sequence ID" value="PPV08879.1"/>
    <property type="molecule type" value="Genomic_DNA"/>
</dbReference>
<gene>
    <name evidence="13" type="ORF">XBLMG947_0490</name>
    <name evidence="12" type="ORF">XbrCFBP1976_00230</name>
</gene>
<evidence type="ECO:0000313" key="14">
    <source>
        <dbReference type="Proteomes" id="UP000092503"/>
    </source>
</evidence>
<dbReference type="EMBL" id="FLTX01000006">
    <property type="protein sequence ID" value="SBV49718.1"/>
    <property type="molecule type" value="Genomic_DNA"/>
</dbReference>
<sequence length="239" mass="25831">MTRLGWVLVFLSMVGIALLASLPLRLVLPREGLPFSVLDVEGPLWAGTLRQVQWQGMALGDVAVRPRLWPLLRGEREVHLQSTQLQLLLVDGAQHGIRNAQGQLLLRQPGGVALVDLALQLQQVDLLFDATGCVQARGRVSLQLLASGAGELPGLPPLRLSGQPACVDDTAVLTLLPDTALPAGVQAEAQLQLWRDGRWQLQSRVDPAQDAVLGVGLQLLGFAATPERGFLRNDQGRLR</sequence>
<evidence type="ECO:0000313" key="13">
    <source>
        <dbReference type="EMBL" id="SBV49718.1"/>
    </source>
</evidence>
<organism evidence="13 14">
    <name type="scientific">Xanthomonas bromi</name>
    <dbReference type="NCBI Taxonomy" id="56449"/>
    <lineage>
        <taxon>Bacteria</taxon>
        <taxon>Pseudomonadati</taxon>
        <taxon>Pseudomonadota</taxon>
        <taxon>Gammaproteobacteria</taxon>
        <taxon>Lysobacterales</taxon>
        <taxon>Lysobacteraceae</taxon>
        <taxon>Xanthomonas</taxon>
    </lineage>
</organism>
<keyword evidence="6" id="KW-0997">Cell inner membrane</keyword>
<feature type="transmembrane region" description="Helical" evidence="11">
    <location>
        <begin position="6"/>
        <end position="28"/>
    </location>
</feature>
<evidence type="ECO:0000256" key="11">
    <source>
        <dbReference type="SAM" id="Phobius"/>
    </source>
</evidence>
<dbReference type="Pfam" id="PF01203">
    <property type="entry name" value="T2SSN"/>
    <property type="match status" value="1"/>
</dbReference>
<dbReference type="GO" id="GO:0005886">
    <property type="term" value="C:plasma membrane"/>
    <property type="evidence" value="ECO:0007669"/>
    <property type="project" value="UniProtKB-SubCell"/>
</dbReference>
<accession>A0A1C3NH78</accession>
<evidence type="ECO:0000256" key="8">
    <source>
        <dbReference type="ARBA" id="ARBA00022927"/>
    </source>
</evidence>
<evidence type="ECO:0000256" key="9">
    <source>
        <dbReference type="ARBA" id="ARBA00023136"/>
    </source>
</evidence>
<proteinExistence type="inferred from homology"/>
<dbReference type="STRING" id="56449.XBLMG947_0490"/>
<keyword evidence="7 11" id="KW-0812">Transmembrane</keyword>
<reference evidence="12 15" key="2">
    <citation type="submission" date="2016-08" db="EMBL/GenBank/DDBJ databases">
        <title>Evolution of the type three secretion system and type three effector repertoires in Xanthomonas.</title>
        <authorList>
            <person name="Merda D."/>
            <person name="Briand M."/>
            <person name="Bosis E."/>
            <person name="Rousseau C."/>
            <person name="Portier P."/>
            <person name="Jacques M.-A."/>
            <person name="Fischer-Le Saux M."/>
        </authorList>
    </citation>
    <scope>NUCLEOTIDE SEQUENCE [LARGE SCALE GENOMIC DNA]</scope>
    <source>
        <strain evidence="12 15">CFBP1976</strain>
    </source>
</reference>
<dbReference type="OrthoDB" id="5975941at2"/>
<name>A0A1C3NH78_9XANT</name>
<dbReference type="GO" id="GO:0015627">
    <property type="term" value="C:type II protein secretion system complex"/>
    <property type="evidence" value="ECO:0007669"/>
    <property type="project" value="InterPro"/>
</dbReference>
<dbReference type="AlphaFoldDB" id="A0A1C3NH78"/>
<evidence type="ECO:0000256" key="6">
    <source>
        <dbReference type="ARBA" id="ARBA00022519"/>
    </source>
</evidence>
<evidence type="ECO:0000256" key="5">
    <source>
        <dbReference type="ARBA" id="ARBA00022475"/>
    </source>
</evidence>
<evidence type="ECO:0000313" key="12">
    <source>
        <dbReference type="EMBL" id="PPV08879.1"/>
    </source>
</evidence>
<comment type="similarity">
    <text evidence="2">Belongs to the GSP N family.</text>
</comment>
<keyword evidence="15" id="KW-1185">Reference proteome</keyword>
<dbReference type="Proteomes" id="UP000092503">
    <property type="component" value="Unassembled WGS sequence"/>
</dbReference>
<dbReference type="GO" id="GO:0015628">
    <property type="term" value="P:protein secretion by the type II secretion system"/>
    <property type="evidence" value="ECO:0007669"/>
    <property type="project" value="InterPro"/>
</dbReference>
<keyword evidence="8" id="KW-0653">Protein transport</keyword>
<keyword evidence="9 11" id="KW-0472">Membrane</keyword>
<evidence type="ECO:0000256" key="2">
    <source>
        <dbReference type="ARBA" id="ARBA00007208"/>
    </source>
</evidence>
<keyword evidence="5" id="KW-1003">Cell membrane</keyword>
<evidence type="ECO:0000256" key="7">
    <source>
        <dbReference type="ARBA" id="ARBA00022692"/>
    </source>
</evidence>
<evidence type="ECO:0000256" key="10">
    <source>
        <dbReference type="ARBA" id="ARBA00030772"/>
    </source>
</evidence>
<protein>
    <recommendedName>
        <fullName evidence="3">Type II secretion system protein N</fullName>
    </recommendedName>
    <alternativeName>
        <fullName evidence="10">General secretion pathway protein N</fullName>
    </alternativeName>
</protein>
<evidence type="ECO:0000256" key="1">
    <source>
        <dbReference type="ARBA" id="ARBA00004533"/>
    </source>
</evidence>
<keyword evidence="4" id="KW-0813">Transport</keyword>
<reference evidence="13 14" key="1">
    <citation type="submission" date="2016-06" db="EMBL/GenBank/DDBJ databases">
        <authorList>
            <person name="Kjaerup R.B."/>
            <person name="Dalgaard T.S."/>
            <person name="Juul-Madsen H.R."/>
        </authorList>
    </citation>
    <scope>NUCLEOTIDE SEQUENCE [LARGE SCALE GENOMIC DNA]</scope>
    <source>
        <strain evidence="13">LMG947</strain>
    </source>
</reference>
<dbReference type="Proteomes" id="UP000239710">
    <property type="component" value="Unassembled WGS sequence"/>
</dbReference>
<dbReference type="RefSeq" id="WP_065466230.1">
    <property type="nucleotide sequence ID" value="NZ_FLTX01000006.1"/>
</dbReference>
<evidence type="ECO:0000256" key="4">
    <source>
        <dbReference type="ARBA" id="ARBA00022448"/>
    </source>
</evidence>
<evidence type="ECO:0000313" key="15">
    <source>
        <dbReference type="Proteomes" id="UP000239710"/>
    </source>
</evidence>